<evidence type="ECO:0000256" key="1">
    <source>
        <dbReference type="SAM" id="SignalP"/>
    </source>
</evidence>
<accession>A0A2U1TTK3</accession>
<sequence length="193" mass="21433">MIKKGMCTLLLALPLCSLAAFGNADLIAGYTSQELATALPAKVMTMTQHDVVVDELNHSLLSEYVDSQTGNKALVTLYTLPLDKHGKVPEASHDSDLDFVITSTEKEMLRQRIRPDKRDVPVDETTKFRCLQSVLNNKVLHSLCSMLVKGRVLEIQAINMLDNAQDEAALQQVLNQQNRLITEIGKALLTFKK</sequence>
<proteinExistence type="predicted"/>
<keyword evidence="3" id="KW-1185">Reference proteome</keyword>
<evidence type="ECO:0000313" key="2">
    <source>
        <dbReference type="EMBL" id="PWC12737.1"/>
    </source>
</evidence>
<feature type="signal peptide" evidence="1">
    <location>
        <begin position="1"/>
        <end position="19"/>
    </location>
</feature>
<gene>
    <name evidence="2" type="ORF">B4923_09385</name>
</gene>
<name>A0A2U1TTK3_9GAMM</name>
<dbReference type="EMBL" id="QDKJ01000006">
    <property type="protein sequence ID" value="PWC12737.1"/>
    <property type="molecule type" value="Genomic_DNA"/>
</dbReference>
<protein>
    <submittedName>
        <fullName evidence="2">Uncharacterized protein</fullName>
    </submittedName>
</protein>
<dbReference type="OrthoDB" id="6432111at2"/>
<dbReference type="AlphaFoldDB" id="A0A2U1TTK3"/>
<keyword evidence="1" id="KW-0732">Signal</keyword>
<organism evidence="2 3">
    <name type="scientific">Brenneria roseae subsp. americana</name>
    <dbReference type="NCBI Taxonomy" id="1508507"/>
    <lineage>
        <taxon>Bacteria</taxon>
        <taxon>Pseudomonadati</taxon>
        <taxon>Pseudomonadota</taxon>
        <taxon>Gammaproteobacteria</taxon>
        <taxon>Enterobacterales</taxon>
        <taxon>Pectobacteriaceae</taxon>
        <taxon>Brenneria</taxon>
    </lineage>
</organism>
<comment type="caution">
    <text evidence="2">The sequence shown here is derived from an EMBL/GenBank/DDBJ whole genome shotgun (WGS) entry which is preliminary data.</text>
</comment>
<evidence type="ECO:0000313" key="3">
    <source>
        <dbReference type="Proteomes" id="UP000245138"/>
    </source>
</evidence>
<dbReference type="RefSeq" id="WP_109054091.1">
    <property type="nucleotide sequence ID" value="NZ_QDKJ01000006.1"/>
</dbReference>
<feature type="chain" id="PRO_5015595184" evidence="1">
    <location>
        <begin position="20"/>
        <end position="193"/>
    </location>
</feature>
<dbReference type="Proteomes" id="UP000245138">
    <property type="component" value="Unassembled WGS sequence"/>
</dbReference>
<reference evidence="2 3" key="1">
    <citation type="submission" date="2018-04" db="EMBL/GenBank/DDBJ databases">
        <title>Brenneria corticis sp.nov.</title>
        <authorList>
            <person name="Li Y."/>
        </authorList>
    </citation>
    <scope>NUCLEOTIDE SEQUENCE [LARGE SCALE GENOMIC DNA]</scope>
    <source>
        <strain evidence="2 3">LMG 27715</strain>
    </source>
</reference>